<gene>
    <name evidence="1" type="ORF">SAMN05216537_10299</name>
</gene>
<reference evidence="1 2" key="1">
    <citation type="submission" date="2016-10" db="EMBL/GenBank/DDBJ databases">
        <authorList>
            <person name="de Groot N.N."/>
        </authorList>
    </citation>
    <scope>NUCLEOTIDE SEQUENCE [LARGE SCALE GENOMIC DNA]</scope>
    <source>
        <strain evidence="1 2">D15d</strain>
    </source>
</reference>
<dbReference type="Proteomes" id="UP000236726">
    <property type="component" value="Unassembled WGS sequence"/>
</dbReference>
<dbReference type="RefSeq" id="WP_027430448.1">
    <property type="nucleotide sequence ID" value="NZ_FNUL01000002.1"/>
</dbReference>
<protein>
    <submittedName>
        <fullName evidence="1">Lysine-N-methylase</fullName>
    </submittedName>
</protein>
<sequence>MRLRVPFYYNDFHCITDRCNDNCCVGGWEIDIDEETYDYYMSLEGELGETIRNSIVTSEDGEHMFKLNNGHCPLLLDSGLCKVHAELGEEHLGVVCSQFPRYSEYFGEYKESGIGLACEEAARIVLSANEKFSLVESELDEEVVEDSEFDKEYADIIFAARDIIFKILEKKELLIHERLACILELSDKMQDLINEDDYEGLNALISSYDQSDVETTLMSINREYEDGRFDSLSETEGIRSIIYAYEDMEVLNEEWERDIKDVVFKFHEALTIEEYYTYNSRFFALIQERMDEYKNLLQYFVFRYFAKAIYDHDVLSKAKMLVTNFFVIKEMDMAKWIDKGWNFTHEDQLDVIHVFSRQVEYSEENMEVLYEAFIFDEIFEKDNLMGLLWIDSVSI</sequence>
<keyword evidence="1" id="KW-0808">Transferase</keyword>
<dbReference type="STRING" id="1410661.GCA_000702205_02217"/>
<name>A0A1H5S780_9FIRM</name>
<accession>A0A1H5S780</accession>
<keyword evidence="2" id="KW-1185">Reference proteome</keyword>
<proteinExistence type="predicted"/>
<dbReference type="AlphaFoldDB" id="A0A1H5S780"/>
<organism evidence="1 2">
    <name type="scientific">Lachnospira multipara</name>
    <dbReference type="NCBI Taxonomy" id="28051"/>
    <lineage>
        <taxon>Bacteria</taxon>
        <taxon>Bacillati</taxon>
        <taxon>Bacillota</taxon>
        <taxon>Clostridia</taxon>
        <taxon>Lachnospirales</taxon>
        <taxon>Lachnospiraceae</taxon>
        <taxon>Lachnospira</taxon>
    </lineage>
</organism>
<dbReference type="NCBIfam" id="NF038110">
    <property type="entry name" value="Lys_methyl_FliB"/>
    <property type="match status" value="1"/>
</dbReference>
<dbReference type="EMBL" id="FNUL01000002">
    <property type="protein sequence ID" value="SEF46466.1"/>
    <property type="molecule type" value="Genomic_DNA"/>
</dbReference>
<evidence type="ECO:0000313" key="1">
    <source>
        <dbReference type="EMBL" id="SEF46466.1"/>
    </source>
</evidence>
<evidence type="ECO:0000313" key="2">
    <source>
        <dbReference type="Proteomes" id="UP000236726"/>
    </source>
</evidence>
<dbReference type="GO" id="GO:0008168">
    <property type="term" value="F:methyltransferase activity"/>
    <property type="evidence" value="ECO:0007669"/>
    <property type="project" value="UniProtKB-KW"/>
</dbReference>
<keyword evidence="1" id="KW-0489">Methyltransferase</keyword>
<dbReference type="GO" id="GO:0032259">
    <property type="term" value="P:methylation"/>
    <property type="evidence" value="ECO:0007669"/>
    <property type="project" value="UniProtKB-KW"/>
</dbReference>